<evidence type="ECO:0000256" key="1">
    <source>
        <dbReference type="SAM" id="MobiDB-lite"/>
    </source>
</evidence>
<dbReference type="EMBL" id="JBBYHV010000001">
    <property type="protein sequence ID" value="MEL1250906.1"/>
    <property type="molecule type" value="Genomic_DNA"/>
</dbReference>
<accession>A0ABU9IEQ2</accession>
<sequence length="85" mass="9139">MFLLEVSVSMDSPHKLPGEDRSRLMQRSIPTPPMTMAGHPRGDTLRGCFDFDYAVSPAGRTAIGVKSSCSSPVLQKASTRSDLTG</sequence>
<dbReference type="RefSeq" id="WP_341673416.1">
    <property type="nucleotide sequence ID" value="NZ_JBBYHV010000001.1"/>
</dbReference>
<protein>
    <submittedName>
        <fullName evidence="2">Uncharacterized protein</fullName>
    </submittedName>
</protein>
<evidence type="ECO:0000313" key="2">
    <source>
        <dbReference type="EMBL" id="MEL1250906.1"/>
    </source>
</evidence>
<feature type="compositionally biased region" description="Basic and acidic residues" evidence="1">
    <location>
        <begin position="12"/>
        <end position="23"/>
    </location>
</feature>
<name>A0ABU9IEQ2_9SPHN</name>
<proteinExistence type="predicted"/>
<comment type="caution">
    <text evidence="2">The sequence shown here is derived from an EMBL/GenBank/DDBJ whole genome shotgun (WGS) entry which is preliminary data.</text>
</comment>
<evidence type="ECO:0000313" key="3">
    <source>
        <dbReference type="Proteomes" id="UP001497045"/>
    </source>
</evidence>
<organism evidence="2 3">
    <name type="scientific">Aurantiacibacter gilvus</name>
    <dbReference type="NCBI Taxonomy" id="3139141"/>
    <lineage>
        <taxon>Bacteria</taxon>
        <taxon>Pseudomonadati</taxon>
        <taxon>Pseudomonadota</taxon>
        <taxon>Alphaproteobacteria</taxon>
        <taxon>Sphingomonadales</taxon>
        <taxon>Erythrobacteraceae</taxon>
        <taxon>Aurantiacibacter</taxon>
    </lineage>
</organism>
<keyword evidence="3" id="KW-1185">Reference proteome</keyword>
<gene>
    <name evidence="2" type="ORF">AAEO60_09505</name>
</gene>
<reference evidence="2 3" key="1">
    <citation type="submission" date="2024-04" db="EMBL/GenBank/DDBJ databases">
        <title>Aurantiacibacter sp. DGU6 16S ribosomal RNA gene Genome sequencing and assembly.</title>
        <authorList>
            <person name="Park S."/>
        </authorList>
    </citation>
    <scope>NUCLEOTIDE SEQUENCE [LARGE SCALE GENOMIC DNA]</scope>
    <source>
        <strain evidence="2 3">DGU6</strain>
    </source>
</reference>
<feature type="region of interest" description="Disordered" evidence="1">
    <location>
        <begin position="1"/>
        <end position="41"/>
    </location>
</feature>
<dbReference type="Proteomes" id="UP001497045">
    <property type="component" value="Unassembled WGS sequence"/>
</dbReference>